<accession>A0AAF0QVF4</accession>
<dbReference type="EMBL" id="CP133616">
    <property type="protein sequence ID" value="WMV29357.1"/>
    <property type="molecule type" value="Genomic_DNA"/>
</dbReference>
<dbReference type="AlphaFoldDB" id="A0AAF0QVF4"/>
<evidence type="ECO:0008006" key="3">
    <source>
        <dbReference type="Google" id="ProtNLM"/>
    </source>
</evidence>
<reference evidence="1" key="1">
    <citation type="submission" date="2023-08" db="EMBL/GenBank/DDBJ databases">
        <title>A de novo genome assembly of Solanum verrucosum Schlechtendal, a Mexican diploid species geographically isolated from the other diploid A-genome species in potato relatives.</title>
        <authorList>
            <person name="Hosaka K."/>
        </authorList>
    </citation>
    <scope>NUCLEOTIDE SEQUENCE</scope>
    <source>
        <tissue evidence="1">Young leaves</tissue>
    </source>
</reference>
<sequence length="158" mass="17153">MGHLAQSIDVRASRVEADVPRLIERAIIDVLALIKAEMREQRGMINTHRVALNSLTLRVEACEQGKGDSDVVTALNADVIGLRKEVDEQKSIGLSMLFATFEIPDVPSTDVPVSSEVPSTTTIGDVVIDAVKAESEAETDEEELGVHDAAVYRDLEDL</sequence>
<gene>
    <name evidence="1" type="ORF">MTR67_022742</name>
</gene>
<name>A0AAF0QVF4_SOLVR</name>
<protein>
    <recommendedName>
        <fullName evidence="3">Polyprotein protein</fullName>
    </recommendedName>
</protein>
<organism evidence="1 2">
    <name type="scientific">Solanum verrucosum</name>
    <dbReference type="NCBI Taxonomy" id="315347"/>
    <lineage>
        <taxon>Eukaryota</taxon>
        <taxon>Viridiplantae</taxon>
        <taxon>Streptophyta</taxon>
        <taxon>Embryophyta</taxon>
        <taxon>Tracheophyta</taxon>
        <taxon>Spermatophyta</taxon>
        <taxon>Magnoliopsida</taxon>
        <taxon>eudicotyledons</taxon>
        <taxon>Gunneridae</taxon>
        <taxon>Pentapetalae</taxon>
        <taxon>asterids</taxon>
        <taxon>lamiids</taxon>
        <taxon>Solanales</taxon>
        <taxon>Solanaceae</taxon>
        <taxon>Solanoideae</taxon>
        <taxon>Solaneae</taxon>
        <taxon>Solanum</taxon>
    </lineage>
</organism>
<keyword evidence="2" id="KW-1185">Reference proteome</keyword>
<evidence type="ECO:0000313" key="2">
    <source>
        <dbReference type="Proteomes" id="UP001234989"/>
    </source>
</evidence>
<evidence type="ECO:0000313" key="1">
    <source>
        <dbReference type="EMBL" id="WMV29357.1"/>
    </source>
</evidence>
<proteinExistence type="predicted"/>
<dbReference type="Proteomes" id="UP001234989">
    <property type="component" value="Chromosome 5"/>
</dbReference>